<reference evidence="17" key="1">
    <citation type="submission" date="2022-01" db="UniProtKB">
        <authorList>
            <consortium name="EnsemblMetazoa"/>
        </authorList>
    </citation>
    <scope>IDENTIFICATION</scope>
</reference>
<keyword evidence="10" id="KW-0325">Glycoprotein</keyword>
<evidence type="ECO:0000256" key="6">
    <source>
        <dbReference type="ARBA" id="ARBA00022989"/>
    </source>
</evidence>
<evidence type="ECO:0000256" key="4">
    <source>
        <dbReference type="ARBA" id="ARBA00022475"/>
    </source>
</evidence>
<sequence length="765" mass="87651">MSICLILLFFQLYIQIKGADVNADIKGYDLLYEKYELLEAETDKCMATDGTPYITSLFNEICKLYLTNQVPVLLYDNDYSVNLKFQRILNRFLKIYPKSLRHGLINVTKAVPQVPNGILDPGQNEQLAFIIFSKEIEIGALAIVDKVEIVTKTIFIPKSSLYQIKEFLTRDIARKFHNILVLVDPTLKIDIYFQKKGQVHKECDINMYTHQLASDSLGGSKAIILTSWRRNNFTRNVNLFPDKFKTGFNGMHMVVSTSENAPFVFKSKGHDSGEGYTLNKWDGLEVRIMNLISQMLNFSVEYKEPDSDPKYANLSWTENSLRQLALKQVDYAIGGIYLTAERYKLFTFTHPYSQDCASFISLASTALPKYRAIMGPFLWDVWLALTTVYLLAIFPIAFSVWHTVKPLIEDISELENMFWYVFGTFTNCFTFTGQNSWTHASKTATRIFIGSYWAFTIIITACYTGSIIAFITLPVFPEVIDSSKQLVEEEYKISTLEKDIWLELLTGSVDPVAHELYKELDFVPNLIEGLRNVTRNIHSEHKSAFFGSKYLLEYTVRTNYTPEDSNKRLLFHLNKECFVPLFLGIALPKKSMQVEKINLALSRLLQSGFMFKVSREVEWAVSKMSTAKLLKASMSSFRIAPEDRELTLDDTQGMFLLLGAGFAIAIAALMAEILVWCVKEFKQTKFGQPSLKERSLAKIKQNLGEIKRCLFDPIDQLKRSFYESRERNVSSLFGSGVSIPEHQNEALWIINLKPPQEKPIRLRSF</sequence>
<keyword evidence="3" id="KW-0813">Transport</keyword>
<dbReference type="InterPro" id="IPR019594">
    <property type="entry name" value="Glu/Gly-bd"/>
</dbReference>
<gene>
    <name evidence="17" type="primary">106670410</name>
</gene>
<keyword evidence="9" id="KW-0675">Receptor</keyword>
<evidence type="ECO:0000256" key="10">
    <source>
        <dbReference type="ARBA" id="ARBA00023180"/>
    </source>
</evidence>
<feature type="chain" id="PRO_5035179334" description="Ionotropic receptor" evidence="14">
    <location>
        <begin position="19"/>
        <end position="765"/>
    </location>
</feature>
<comment type="similarity">
    <text evidence="2">Belongs to the glutamate-gated ion channel (TC 1.A.10.1) family.</text>
</comment>
<feature type="transmembrane region" description="Helical" evidence="13">
    <location>
        <begin position="654"/>
        <end position="676"/>
    </location>
</feature>
<dbReference type="Gene3D" id="3.40.190.10">
    <property type="entry name" value="Periplasmic binding protein-like II"/>
    <property type="match status" value="1"/>
</dbReference>
<dbReference type="EnsemblMetazoa" id="XM_014400712.2">
    <property type="protein sequence ID" value="XP_014256198.1"/>
    <property type="gene ID" value="LOC106670410"/>
</dbReference>
<evidence type="ECO:0000259" key="16">
    <source>
        <dbReference type="Pfam" id="PF10613"/>
    </source>
</evidence>
<feature type="domain" description="Ionotropic glutamate receptor L-glutamate and glycine-binding" evidence="16">
    <location>
        <begin position="252"/>
        <end position="360"/>
    </location>
</feature>
<evidence type="ECO:0000313" key="17">
    <source>
        <dbReference type="EnsemblMetazoa" id="XP_014256198.1"/>
    </source>
</evidence>
<comment type="subcellular location">
    <subcellularLocation>
        <location evidence="1">Cell membrane</location>
        <topology evidence="1">Multi-pass membrane protein</topology>
    </subcellularLocation>
</comment>
<dbReference type="GO" id="GO:0050906">
    <property type="term" value="P:detection of stimulus involved in sensory perception"/>
    <property type="evidence" value="ECO:0007669"/>
    <property type="project" value="UniProtKB-ARBA"/>
</dbReference>
<evidence type="ECO:0008006" key="19">
    <source>
        <dbReference type="Google" id="ProtNLM"/>
    </source>
</evidence>
<keyword evidence="4" id="KW-1003">Cell membrane</keyword>
<evidence type="ECO:0000256" key="11">
    <source>
        <dbReference type="ARBA" id="ARBA00023286"/>
    </source>
</evidence>
<evidence type="ECO:0000256" key="1">
    <source>
        <dbReference type="ARBA" id="ARBA00004651"/>
    </source>
</evidence>
<evidence type="ECO:0000256" key="9">
    <source>
        <dbReference type="ARBA" id="ARBA00023170"/>
    </source>
</evidence>
<dbReference type="AlphaFoldDB" id="A0A8I6S519"/>
<evidence type="ECO:0000256" key="8">
    <source>
        <dbReference type="ARBA" id="ARBA00023136"/>
    </source>
</evidence>
<evidence type="ECO:0000256" key="12">
    <source>
        <dbReference type="ARBA" id="ARBA00023303"/>
    </source>
</evidence>
<dbReference type="KEGG" id="clec:106670410"/>
<dbReference type="PANTHER" id="PTHR42643">
    <property type="entry name" value="IONOTROPIC RECEPTOR 20A-RELATED"/>
    <property type="match status" value="1"/>
</dbReference>
<dbReference type="OrthoDB" id="6500454at2759"/>
<dbReference type="Pfam" id="PF00060">
    <property type="entry name" value="Lig_chan"/>
    <property type="match status" value="1"/>
</dbReference>
<evidence type="ECO:0000256" key="2">
    <source>
        <dbReference type="ARBA" id="ARBA00008685"/>
    </source>
</evidence>
<evidence type="ECO:0000256" key="7">
    <source>
        <dbReference type="ARBA" id="ARBA00023065"/>
    </source>
</evidence>
<dbReference type="Pfam" id="PF10613">
    <property type="entry name" value="Lig_chan-Glu_bd"/>
    <property type="match status" value="1"/>
</dbReference>
<proteinExistence type="inferred from homology"/>
<dbReference type="InterPro" id="IPR052192">
    <property type="entry name" value="Insect_Ionotropic_Sensory_Rcpt"/>
</dbReference>
<evidence type="ECO:0000256" key="13">
    <source>
        <dbReference type="SAM" id="Phobius"/>
    </source>
</evidence>
<keyword evidence="11" id="KW-1071">Ligand-gated ion channel</keyword>
<evidence type="ECO:0000256" key="3">
    <source>
        <dbReference type="ARBA" id="ARBA00022448"/>
    </source>
</evidence>
<evidence type="ECO:0000259" key="15">
    <source>
        <dbReference type="Pfam" id="PF00060"/>
    </source>
</evidence>
<dbReference type="GO" id="GO:0015276">
    <property type="term" value="F:ligand-gated monoatomic ion channel activity"/>
    <property type="evidence" value="ECO:0007669"/>
    <property type="project" value="InterPro"/>
</dbReference>
<keyword evidence="7" id="KW-0406">Ion transport</keyword>
<keyword evidence="8 13" id="KW-0472">Membrane</keyword>
<keyword evidence="14" id="KW-0732">Signal</keyword>
<feature type="signal peptide" evidence="14">
    <location>
        <begin position="1"/>
        <end position="18"/>
    </location>
</feature>
<dbReference type="GO" id="GO:0005886">
    <property type="term" value="C:plasma membrane"/>
    <property type="evidence" value="ECO:0007669"/>
    <property type="project" value="UniProtKB-SubCell"/>
</dbReference>
<feature type="transmembrane region" description="Helical" evidence="13">
    <location>
        <begin position="452"/>
        <end position="476"/>
    </location>
</feature>
<keyword evidence="5 13" id="KW-0812">Transmembrane</keyword>
<keyword evidence="6 13" id="KW-1133">Transmembrane helix</keyword>
<accession>A0A8I6S519</accession>
<feature type="transmembrane region" description="Helical" evidence="13">
    <location>
        <begin position="381"/>
        <end position="404"/>
    </location>
</feature>
<dbReference type="InterPro" id="IPR001320">
    <property type="entry name" value="Iontro_rcpt_C"/>
</dbReference>
<dbReference type="SUPFAM" id="SSF53850">
    <property type="entry name" value="Periplasmic binding protein-like II"/>
    <property type="match status" value="1"/>
</dbReference>
<dbReference type="Proteomes" id="UP000494040">
    <property type="component" value="Unassembled WGS sequence"/>
</dbReference>
<organism evidence="17 18">
    <name type="scientific">Cimex lectularius</name>
    <name type="common">Bed bug</name>
    <name type="synonym">Acanthia lectularia</name>
    <dbReference type="NCBI Taxonomy" id="79782"/>
    <lineage>
        <taxon>Eukaryota</taxon>
        <taxon>Metazoa</taxon>
        <taxon>Ecdysozoa</taxon>
        <taxon>Arthropoda</taxon>
        <taxon>Hexapoda</taxon>
        <taxon>Insecta</taxon>
        <taxon>Pterygota</taxon>
        <taxon>Neoptera</taxon>
        <taxon>Paraneoptera</taxon>
        <taxon>Hemiptera</taxon>
        <taxon>Heteroptera</taxon>
        <taxon>Panheteroptera</taxon>
        <taxon>Cimicomorpha</taxon>
        <taxon>Cimicidae</taxon>
        <taxon>Cimex</taxon>
    </lineage>
</organism>
<feature type="domain" description="Ionotropic glutamate receptor C-terminal" evidence="15">
    <location>
        <begin position="380"/>
        <end position="662"/>
    </location>
</feature>
<dbReference type="PANTHER" id="PTHR42643:SF24">
    <property type="entry name" value="IONOTROPIC RECEPTOR 60A"/>
    <property type="match status" value="1"/>
</dbReference>
<name>A0A8I6S519_CIMLE</name>
<protein>
    <recommendedName>
        <fullName evidence="19">Ionotropic receptor</fullName>
    </recommendedName>
</protein>
<dbReference type="OMA" id="NSWTHAS"/>
<keyword evidence="12" id="KW-0407">Ion channel</keyword>
<keyword evidence="18" id="KW-1185">Reference proteome</keyword>
<dbReference type="Gene3D" id="1.10.287.70">
    <property type="match status" value="1"/>
</dbReference>
<evidence type="ECO:0000256" key="14">
    <source>
        <dbReference type="SAM" id="SignalP"/>
    </source>
</evidence>
<evidence type="ECO:0000313" key="18">
    <source>
        <dbReference type="Proteomes" id="UP000494040"/>
    </source>
</evidence>
<evidence type="ECO:0000256" key="5">
    <source>
        <dbReference type="ARBA" id="ARBA00022692"/>
    </source>
</evidence>